<evidence type="ECO:0000313" key="2">
    <source>
        <dbReference type="Proteomes" id="UP000194154"/>
    </source>
</evidence>
<dbReference type="RefSeq" id="WP_086042994.1">
    <property type="nucleotide sequence ID" value="NZ_CBCRZA010000004.1"/>
</dbReference>
<accession>A0A1W7AE85</accession>
<dbReference type="EMBL" id="CP021059">
    <property type="protein sequence ID" value="ARQ07440.1"/>
    <property type="molecule type" value="Genomic_DNA"/>
</dbReference>
<protein>
    <submittedName>
        <fullName evidence="1">Uncharacterized protein</fullName>
    </submittedName>
</protein>
<reference evidence="1 2" key="1">
    <citation type="journal article" date="2017" name="Int. J. Syst. Evol. Microbiol.">
        <title>Macrococcus canis sp. nov., a skin bacterium associated with infections in dogs.</title>
        <authorList>
            <person name="Gobeli Brawand S."/>
            <person name="Cotting K."/>
            <person name="Gomez-Sanz E."/>
            <person name="Collaud A."/>
            <person name="Thomann A."/>
            <person name="Brodard I."/>
            <person name="Rodriguez-Campos S."/>
            <person name="Strauss C."/>
            <person name="Perreten V."/>
        </authorList>
    </citation>
    <scope>NUCLEOTIDE SEQUENCE [LARGE SCALE GENOMIC DNA]</scope>
    <source>
        <strain evidence="1 2">KM45013</strain>
    </source>
</reference>
<organism evidence="1 2">
    <name type="scientific">Macrococcoides canis</name>
    <dbReference type="NCBI Taxonomy" id="1855823"/>
    <lineage>
        <taxon>Bacteria</taxon>
        <taxon>Bacillati</taxon>
        <taxon>Bacillota</taxon>
        <taxon>Bacilli</taxon>
        <taxon>Bacillales</taxon>
        <taxon>Staphylococcaceae</taxon>
        <taxon>Macrococcoides</taxon>
    </lineage>
</organism>
<proteinExistence type="predicted"/>
<evidence type="ECO:0000313" key="1">
    <source>
        <dbReference type="EMBL" id="ARQ07440.1"/>
    </source>
</evidence>
<keyword evidence="2" id="KW-1185">Reference proteome</keyword>
<name>A0A1W7AE85_9STAP</name>
<dbReference type="GeneID" id="35295906"/>
<dbReference type="Proteomes" id="UP000194154">
    <property type="component" value="Chromosome"/>
</dbReference>
<gene>
    <name evidence="1" type="ORF">MCCS_18090</name>
</gene>
<dbReference type="KEGG" id="mcak:MCCS_18090"/>
<dbReference type="OrthoDB" id="2390391at2"/>
<dbReference type="STRING" id="1855823.MCCS_18090"/>
<sequence>MQILPQLFKGKLTAYQISTATDIDIATIESLFEDEAAVSSLDEETYLTLKQLEDELFSSEHRTGETSA</sequence>
<dbReference type="AlphaFoldDB" id="A0A1W7AE85"/>